<dbReference type="Gene3D" id="1.10.8.730">
    <property type="match status" value="1"/>
</dbReference>
<keyword evidence="1" id="KW-0472">Membrane</keyword>
<keyword evidence="1" id="KW-0812">Transmembrane</keyword>
<evidence type="ECO:0000313" key="3">
    <source>
        <dbReference type="Proteomes" id="UP000011546"/>
    </source>
</evidence>
<dbReference type="PANTHER" id="PTHR30121">
    <property type="entry name" value="UNCHARACTERIZED PROTEIN YJGR-RELATED"/>
    <property type="match status" value="1"/>
</dbReference>
<comment type="caution">
    <text evidence="2">The sequence shown here is derived from an EMBL/GenBank/DDBJ whole genome shotgun (WGS) entry which is preliminary data.</text>
</comment>
<dbReference type="Gene3D" id="3.40.50.300">
    <property type="entry name" value="P-loop containing nucleotide triphosphate hydrolases"/>
    <property type="match status" value="1"/>
</dbReference>
<reference evidence="2 3" key="1">
    <citation type="journal article" date="2014" name="PLoS Genet.">
        <title>Phylogenetically driven sequencing of extremely halophilic archaea reveals strategies for static and dynamic osmo-response.</title>
        <authorList>
            <person name="Becker E.A."/>
            <person name="Seitzer P.M."/>
            <person name="Tritt A."/>
            <person name="Larsen D."/>
            <person name="Krusor M."/>
            <person name="Yao A.I."/>
            <person name="Wu D."/>
            <person name="Madern D."/>
            <person name="Eisen J.A."/>
            <person name="Darling A.E."/>
            <person name="Facciotti M.T."/>
        </authorList>
    </citation>
    <scope>NUCLEOTIDE SEQUENCE [LARGE SCALE GENOMIC DNA]</scope>
    <source>
        <strain evidence="2 3">JCM 14978</strain>
    </source>
</reference>
<dbReference type="InterPro" id="IPR051162">
    <property type="entry name" value="T4SS_component"/>
</dbReference>
<protein>
    <submittedName>
        <fullName evidence="2">Transfer complex protein</fullName>
    </submittedName>
</protein>
<proteinExistence type="predicted"/>
<organism evidence="2 3">
    <name type="scientific">Halorubrum kocurii JCM 14978</name>
    <dbReference type="NCBI Taxonomy" id="1230456"/>
    <lineage>
        <taxon>Archaea</taxon>
        <taxon>Methanobacteriati</taxon>
        <taxon>Methanobacteriota</taxon>
        <taxon>Stenosarchaea group</taxon>
        <taxon>Halobacteria</taxon>
        <taxon>Halobacteriales</taxon>
        <taxon>Haloferacaceae</taxon>
        <taxon>Halorubrum</taxon>
    </lineage>
</organism>
<keyword evidence="3" id="KW-1185">Reference proteome</keyword>
<evidence type="ECO:0000313" key="2">
    <source>
        <dbReference type="EMBL" id="EMA56989.1"/>
    </source>
</evidence>
<keyword evidence="1" id="KW-1133">Transmembrane helix</keyword>
<dbReference type="InterPro" id="IPR027417">
    <property type="entry name" value="P-loop_NTPase"/>
</dbReference>
<dbReference type="Proteomes" id="UP000011546">
    <property type="component" value="Unassembled WGS sequence"/>
</dbReference>
<evidence type="ECO:0000256" key="1">
    <source>
        <dbReference type="SAM" id="Phobius"/>
    </source>
</evidence>
<dbReference type="STRING" id="1230456.C468_16999"/>
<dbReference type="EMBL" id="AOJH01000104">
    <property type="protein sequence ID" value="EMA56989.1"/>
    <property type="molecule type" value="Genomic_DNA"/>
</dbReference>
<gene>
    <name evidence="2" type="ORF">C468_16999</name>
</gene>
<name>M0NIU0_9EURY</name>
<dbReference type="PANTHER" id="PTHR30121:SF6">
    <property type="entry name" value="SLR6007 PROTEIN"/>
    <property type="match status" value="1"/>
</dbReference>
<dbReference type="SUPFAM" id="SSF52540">
    <property type="entry name" value="P-loop containing nucleoside triphosphate hydrolases"/>
    <property type="match status" value="1"/>
</dbReference>
<feature type="transmembrane region" description="Helical" evidence="1">
    <location>
        <begin position="37"/>
        <end position="59"/>
    </location>
</feature>
<dbReference type="PATRIC" id="fig|1230456.3.peg.3388"/>
<sequence>MRRPSLTGRAWITRSEVALMTESLLVVGGVESLSPSLLVGGLMAGGSILVVGVLLGVWLQARQPDRDPEVDLSAFVEPPEAAPQQDMEVDPPRTRQQDAVAPAAVEWESRCARVGDEWTTTLYIADWPDYPSDGYLSELFTLTDVRFHVTAHFRPRDQERALDQLQATADDLKVDADLESSVRSTYLQDRASEAAAMYRAVEAGARVFSQALLVTVRADDRETLDRDVRRVKRTLREQPAELAPKTAICAQDRALRGAAPLGGPVLDRSTTCVSGAVGALLASPHRPTLLEPDGVEVGVHRHTDTPVVIDPFARENGYATFTVGDPGSGKSFGAKQRFIRSVAHHEDRIGVILEPLNDWAGVAEALDAQRITVGGTRGINPLEITPMPQSVREKLGADASPFTEKKERVASFLTNFFAQRGITLGDRRTTLELAIDAAYREAGITEDLTTHDRESPTLRDVIDVLEAFVTAPEQQTLRIEAEAEKLQADATWLIDQLRPFTPDGQFAHLGRASEIDVADTDLLYLDLSQQEGRVGGRTTLVMQLLISLVYERAKQTDKEVVFVIDEARYVLRDAANLAFLETIFRHHRHHDLSIQLITQTVDEFFERSEAEMILDQCAIKYFHRLDGMDDHWAAEFGLNHAQKRFVQEAVPGTEALGYAEALVGVDGEWRGIEVRALDAEAAVINSHS</sequence>
<accession>M0NIU0</accession>
<dbReference type="AlphaFoldDB" id="M0NIU0"/>